<evidence type="ECO:0000256" key="2">
    <source>
        <dbReference type="ARBA" id="ARBA00022475"/>
    </source>
</evidence>
<name>A0A0E3SG24_9EURY</name>
<keyword evidence="5 6" id="KW-0472">Membrane</keyword>
<dbReference type="PATRIC" id="fig|1434110.4.peg.4631"/>
<gene>
    <name evidence="7" type="ORF">MSHOH_3618</name>
</gene>
<dbReference type="HOGENOM" id="CLU_104651_0_0_2"/>
<dbReference type="OrthoDB" id="121309at2157"/>
<dbReference type="STRING" id="1434110.MSHOH_3618"/>
<reference evidence="7 8" key="1">
    <citation type="submission" date="2014-07" db="EMBL/GenBank/DDBJ databases">
        <title>Methanogenic archaea and the global carbon cycle.</title>
        <authorList>
            <person name="Henriksen J.R."/>
            <person name="Luke J."/>
            <person name="Reinhart S."/>
            <person name="Benedict M.N."/>
            <person name="Youngblut N.D."/>
            <person name="Metcalf M.E."/>
            <person name="Whitaker R.J."/>
            <person name="Metcalf W.W."/>
        </authorList>
    </citation>
    <scope>NUCLEOTIDE SEQUENCE [LARGE SCALE GENOMIC DNA]</scope>
    <source>
        <strain evidence="7 8">HB-1</strain>
    </source>
</reference>
<dbReference type="GO" id="GO:0006865">
    <property type="term" value="P:amino acid transport"/>
    <property type="evidence" value="ECO:0007669"/>
    <property type="project" value="InterPro"/>
</dbReference>
<accession>A0A0E3SG24</accession>
<evidence type="ECO:0000256" key="4">
    <source>
        <dbReference type="ARBA" id="ARBA00022989"/>
    </source>
</evidence>
<evidence type="ECO:0000256" key="3">
    <source>
        <dbReference type="ARBA" id="ARBA00022692"/>
    </source>
</evidence>
<evidence type="ECO:0000313" key="8">
    <source>
        <dbReference type="Proteomes" id="UP000033101"/>
    </source>
</evidence>
<keyword evidence="3 6" id="KW-0812">Transmembrane</keyword>
<keyword evidence="4 6" id="KW-1133">Transmembrane helix</keyword>
<dbReference type="PANTHER" id="PTHR38825:SF1">
    <property type="entry name" value="TRANSPORTER, LYSE FAMILY"/>
    <property type="match status" value="1"/>
</dbReference>
<proteinExistence type="predicted"/>
<dbReference type="InterPro" id="IPR001123">
    <property type="entry name" value="LeuE-type"/>
</dbReference>
<dbReference type="EMBL" id="CP009516">
    <property type="protein sequence ID" value="AKB80101.1"/>
    <property type="molecule type" value="Genomic_DNA"/>
</dbReference>
<sequence>MLTIEILRAILLGFTIGLTGALVPGPMFFATIELSLKKGWFAGPKVVLGHMLVEFFLSVLILLGFASFVGSSTISAISVIGGLALAVFGLLTVKDAKAAASAGISPEKSDMKLTSNPVVLGLITSVSNPYFWIWWLTAGSALVLRAYELGLFVSIAYILGHWTADLSWFTAVSGSFSRGKTLFSERTHEIILYACGGFLVIFGFYFMLNFNNPIQLS</sequence>
<evidence type="ECO:0000313" key="7">
    <source>
        <dbReference type="EMBL" id="AKB80101.1"/>
    </source>
</evidence>
<feature type="transmembrane region" description="Helical" evidence="6">
    <location>
        <begin position="74"/>
        <end position="93"/>
    </location>
</feature>
<keyword evidence="2" id="KW-1003">Cell membrane</keyword>
<dbReference type="GO" id="GO:0005886">
    <property type="term" value="C:plasma membrane"/>
    <property type="evidence" value="ECO:0007669"/>
    <property type="project" value="UniProtKB-SubCell"/>
</dbReference>
<feature type="transmembrane region" description="Helical" evidence="6">
    <location>
        <begin position="149"/>
        <end position="169"/>
    </location>
</feature>
<dbReference type="KEGG" id="mhor:MSHOH_3618"/>
<evidence type="ECO:0000256" key="1">
    <source>
        <dbReference type="ARBA" id="ARBA00004651"/>
    </source>
</evidence>
<comment type="subcellular location">
    <subcellularLocation>
        <location evidence="1">Cell membrane</location>
        <topology evidence="1">Multi-pass membrane protein</topology>
    </subcellularLocation>
</comment>
<dbReference type="PANTHER" id="PTHR38825">
    <property type="entry name" value="LYSINE EXPORTER PROTEIN (LYSE/YGGA)"/>
    <property type="match status" value="1"/>
</dbReference>
<feature type="transmembrane region" description="Helical" evidence="6">
    <location>
        <begin position="113"/>
        <end position="137"/>
    </location>
</feature>
<feature type="transmembrane region" description="Helical" evidence="6">
    <location>
        <begin position="46"/>
        <end position="68"/>
    </location>
</feature>
<protein>
    <submittedName>
        <fullName evidence="7">Transporter, LysE family</fullName>
    </submittedName>
</protein>
<dbReference type="RefSeq" id="WP_048142133.1">
    <property type="nucleotide sequence ID" value="NZ_CP009516.1"/>
</dbReference>
<keyword evidence="8" id="KW-1185">Reference proteome</keyword>
<evidence type="ECO:0000256" key="6">
    <source>
        <dbReference type="SAM" id="Phobius"/>
    </source>
</evidence>
<dbReference type="Pfam" id="PF01810">
    <property type="entry name" value="LysE"/>
    <property type="match status" value="1"/>
</dbReference>
<dbReference type="GeneID" id="24832969"/>
<feature type="transmembrane region" description="Helical" evidence="6">
    <location>
        <begin position="6"/>
        <end position="34"/>
    </location>
</feature>
<dbReference type="Proteomes" id="UP000033101">
    <property type="component" value="Chromosome"/>
</dbReference>
<dbReference type="AlphaFoldDB" id="A0A0E3SG24"/>
<evidence type="ECO:0000256" key="5">
    <source>
        <dbReference type="ARBA" id="ARBA00023136"/>
    </source>
</evidence>
<feature type="transmembrane region" description="Helical" evidence="6">
    <location>
        <begin position="190"/>
        <end position="208"/>
    </location>
</feature>
<organism evidence="7 8">
    <name type="scientific">Methanosarcina horonobensis HB-1 = JCM 15518</name>
    <dbReference type="NCBI Taxonomy" id="1434110"/>
    <lineage>
        <taxon>Archaea</taxon>
        <taxon>Methanobacteriati</taxon>
        <taxon>Methanobacteriota</taxon>
        <taxon>Stenosarchaea group</taxon>
        <taxon>Methanomicrobia</taxon>
        <taxon>Methanosarcinales</taxon>
        <taxon>Methanosarcinaceae</taxon>
        <taxon>Methanosarcina</taxon>
    </lineage>
</organism>